<feature type="transmembrane region" description="Helical" evidence="1">
    <location>
        <begin position="120"/>
        <end position="137"/>
    </location>
</feature>
<evidence type="ECO:0000259" key="2">
    <source>
        <dbReference type="Pfam" id="PF00892"/>
    </source>
</evidence>
<evidence type="ECO:0000313" key="3">
    <source>
        <dbReference type="EMBL" id="MFD0962537.1"/>
    </source>
</evidence>
<comment type="caution">
    <text evidence="3">The sequence shown here is derived from an EMBL/GenBank/DDBJ whole genome shotgun (WGS) entry which is preliminary data.</text>
</comment>
<dbReference type="PANTHER" id="PTHR22911:SF79">
    <property type="entry name" value="MOBA-LIKE NTP TRANSFERASE DOMAIN-CONTAINING PROTEIN"/>
    <property type="match status" value="1"/>
</dbReference>
<feature type="transmembrane region" description="Helical" evidence="1">
    <location>
        <begin position="66"/>
        <end position="87"/>
    </location>
</feature>
<dbReference type="Proteomes" id="UP001596997">
    <property type="component" value="Unassembled WGS sequence"/>
</dbReference>
<dbReference type="EMBL" id="JBHTJM010000002">
    <property type="protein sequence ID" value="MFD0962537.1"/>
    <property type="molecule type" value="Genomic_DNA"/>
</dbReference>
<dbReference type="InterPro" id="IPR037185">
    <property type="entry name" value="EmrE-like"/>
</dbReference>
<feature type="transmembrane region" description="Helical" evidence="1">
    <location>
        <begin position="143"/>
        <end position="163"/>
    </location>
</feature>
<dbReference type="RefSeq" id="WP_377712302.1">
    <property type="nucleotide sequence ID" value="NZ_JBHTJM010000002.1"/>
</dbReference>
<evidence type="ECO:0000256" key="1">
    <source>
        <dbReference type="SAM" id="Phobius"/>
    </source>
</evidence>
<keyword evidence="1" id="KW-1133">Transmembrane helix</keyword>
<gene>
    <name evidence="3" type="ORF">ACFQ1O_00800</name>
</gene>
<feature type="transmembrane region" description="Helical" evidence="1">
    <location>
        <begin position="12"/>
        <end position="31"/>
    </location>
</feature>
<sequence length="294" mass="33157">MPNVKLSNLLHLHFIVFIWGFTAILGELISIKATPLVWFRMSIASLFILAYILYKKLSLKITFKQVVHYLIGGVIIAVHWITFFYAIKISNVSIALATMSTGAFFTVFIEAIIKKRRIKTLEFIFGIMAIIGLFIIYSSAISLQWGILFALVSSFLSALFSVLNADFVKQEHPAVISFYEILFGVIAVSLYLFYEGKIFDPTFFQLQLTDWLWLLVLSSICTAYAFIASVDLLKVLTPFTVMLTINLEPIYAIVLAFLILNESMPPLFYAGAILILTTVVANGFLKMKKNKNKG</sequence>
<feature type="transmembrane region" description="Helical" evidence="1">
    <location>
        <begin position="240"/>
        <end position="260"/>
    </location>
</feature>
<organism evidence="3 4">
    <name type="scientific">Pseudofulvibacter geojedonensis</name>
    <dbReference type="NCBI Taxonomy" id="1123758"/>
    <lineage>
        <taxon>Bacteria</taxon>
        <taxon>Pseudomonadati</taxon>
        <taxon>Bacteroidota</taxon>
        <taxon>Flavobacteriia</taxon>
        <taxon>Flavobacteriales</taxon>
        <taxon>Flavobacteriaceae</taxon>
        <taxon>Pseudofulvibacter</taxon>
    </lineage>
</organism>
<feature type="transmembrane region" description="Helical" evidence="1">
    <location>
        <begin position="37"/>
        <end position="54"/>
    </location>
</feature>
<feature type="domain" description="EamA" evidence="2">
    <location>
        <begin position="145"/>
        <end position="280"/>
    </location>
</feature>
<dbReference type="SUPFAM" id="SSF103481">
    <property type="entry name" value="Multidrug resistance efflux transporter EmrE"/>
    <property type="match status" value="2"/>
</dbReference>
<feature type="domain" description="EamA" evidence="2">
    <location>
        <begin position="15"/>
        <end position="137"/>
    </location>
</feature>
<dbReference type="PANTHER" id="PTHR22911">
    <property type="entry name" value="ACYL-MALONYL CONDENSING ENZYME-RELATED"/>
    <property type="match status" value="1"/>
</dbReference>
<accession>A0ABW3HY99</accession>
<feature type="transmembrane region" description="Helical" evidence="1">
    <location>
        <begin position="175"/>
        <end position="194"/>
    </location>
</feature>
<name>A0ABW3HY99_9FLAO</name>
<protein>
    <submittedName>
        <fullName evidence="3">DMT family transporter</fullName>
    </submittedName>
</protein>
<keyword evidence="1" id="KW-0812">Transmembrane</keyword>
<proteinExistence type="predicted"/>
<keyword evidence="4" id="KW-1185">Reference proteome</keyword>
<evidence type="ECO:0000313" key="4">
    <source>
        <dbReference type="Proteomes" id="UP001596997"/>
    </source>
</evidence>
<reference evidence="4" key="1">
    <citation type="journal article" date="2019" name="Int. J. Syst. Evol. Microbiol.">
        <title>The Global Catalogue of Microorganisms (GCM) 10K type strain sequencing project: providing services to taxonomists for standard genome sequencing and annotation.</title>
        <authorList>
            <consortium name="The Broad Institute Genomics Platform"/>
            <consortium name="The Broad Institute Genome Sequencing Center for Infectious Disease"/>
            <person name="Wu L."/>
            <person name="Ma J."/>
        </authorList>
    </citation>
    <scope>NUCLEOTIDE SEQUENCE [LARGE SCALE GENOMIC DNA]</scope>
    <source>
        <strain evidence="4">CCUG 62114</strain>
    </source>
</reference>
<feature type="transmembrane region" description="Helical" evidence="1">
    <location>
        <begin position="266"/>
        <end position="285"/>
    </location>
</feature>
<feature type="transmembrane region" description="Helical" evidence="1">
    <location>
        <begin position="214"/>
        <end position="233"/>
    </location>
</feature>
<keyword evidence="1" id="KW-0472">Membrane</keyword>
<dbReference type="InterPro" id="IPR000620">
    <property type="entry name" value="EamA_dom"/>
</dbReference>
<dbReference type="Pfam" id="PF00892">
    <property type="entry name" value="EamA"/>
    <property type="match status" value="2"/>
</dbReference>
<feature type="transmembrane region" description="Helical" evidence="1">
    <location>
        <begin position="93"/>
        <end position="113"/>
    </location>
</feature>